<feature type="compositionally biased region" description="Polar residues" evidence="1">
    <location>
        <begin position="144"/>
        <end position="155"/>
    </location>
</feature>
<dbReference type="EMBL" id="JAUDFV010000018">
    <property type="protein sequence ID" value="KAL2741455.1"/>
    <property type="molecule type" value="Genomic_DNA"/>
</dbReference>
<accession>A0ABD2C8S5</accession>
<dbReference type="Proteomes" id="UP001607302">
    <property type="component" value="Unassembled WGS sequence"/>
</dbReference>
<feature type="region of interest" description="Disordered" evidence="1">
    <location>
        <begin position="142"/>
        <end position="162"/>
    </location>
</feature>
<comment type="caution">
    <text evidence="2">The sequence shown here is derived from an EMBL/GenBank/DDBJ whole genome shotgun (WGS) entry which is preliminary data.</text>
</comment>
<evidence type="ECO:0000313" key="3">
    <source>
        <dbReference type="Proteomes" id="UP001607302"/>
    </source>
</evidence>
<evidence type="ECO:0000256" key="1">
    <source>
        <dbReference type="SAM" id="MobiDB-lite"/>
    </source>
</evidence>
<organism evidence="2 3">
    <name type="scientific">Vespula squamosa</name>
    <name type="common">Southern yellow jacket</name>
    <name type="synonym">Wasp</name>
    <dbReference type="NCBI Taxonomy" id="30214"/>
    <lineage>
        <taxon>Eukaryota</taxon>
        <taxon>Metazoa</taxon>
        <taxon>Ecdysozoa</taxon>
        <taxon>Arthropoda</taxon>
        <taxon>Hexapoda</taxon>
        <taxon>Insecta</taxon>
        <taxon>Pterygota</taxon>
        <taxon>Neoptera</taxon>
        <taxon>Endopterygota</taxon>
        <taxon>Hymenoptera</taxon>
        <taxon>Apocrita</taxon>
        <taxon>Aculeata</taxon>
        <taxon>Vespoidea</taxon>
        <taxon>Vespidae</taxon>
        <taxon>Vespinae</taxon>
        <taxon>Vespula</taxon>
    </lineage>
</organism>
<reference evidence="2 3" key="1">
    <citation type="journal article" date="2024" name="Ann. Entomol. Soc. Am.">
        <title>Genomic analyses of the southern and eastern yellowjacket wasps (Hymenoptera: Vespidae) reveal evolutionary signatures of social life.</title>
        <authorList>
            <person name="Catto M.A."/>
            <person name="Caine P.B."/>
            <person name="Orr S.E."/>
            <person name="Hunt B.G."/>
            <person name="Goodisman M.A.D."/>
        </authorList>
    </citation>
    <scope>NUCLEOTIDE SEQUENCE [LARGE SCALE GENOMIC DNA]</scope>
    <source>
        <strain evidence="2">233</strain>
        <tissue evidence="2">Head and thorax</tissue>
    </source>
</reference>
<proteinExistence type="predicted"/>
<keyword evidence="3" id="KW-1185">Reference proteome</keyword>
<dbReference type="AlphaFoldDB" id="A0ABD2C8S5"/>
<gene>
    <name evidence="2" type="ORF">V1478_000151</name>
</gene>
<name>A0ABD2C8S5_VESSQ</name>
<sequence length="192" mass="22770">MNSDQNENSVNSIGYLVIGLDLSELTFLERKLQLEIRFGENFCVPRNYMDFSNRKPKTKEYLAALAVDLARIMNPFLRQTLQLEEAKSLRKVVTKAIEIEDIQKNNNSYFLQNHVMHSWDRQIRQFSKTLCLHRERMERRNVGANFSKNRQNQNGSDKRRQPRNVRECWTCKEVGLNVIKTLMFKNVMQKKL</sequence>
<protein>
    <submittedName>
        <fullName evidence="2">Uncharacterized protein</fullName>
    </submittedName>
</protein>
<evidence type="ECO:0000313" key="2">
    <source>
        <dbReference type="EMBL" id="KAL2741455.1"/>
    </source>
</evidence>